<feature type="transmembrane region" description="Helical" evidence="7">
    <location>
        <begin position="106"/>
        <end position="125"/>
    </location>
</feature>
<comment type="caution">
    <text evidence="8">The sequence shown here is derived from an EMBL/GenBank/DDBJ whole genome shotgun (WGS) entry which is preliminary data.</text>
</comment>
<evidence type="ECO:0000256" key="2">
    <source>
        <dbReference type="ARBA" id="ARBA00006679"/>
    </source>
</evidence>
<accession>A0A7X2ZEY3</accession>
<dbReference type="RefSeq" id="WP_054796153.1">
    <property type="nucleotide sequence ID" value="NZ_JARTHJ010000162.1"/>
</dbReference>
<dbReference type="Pfam" id="PF07681">
    <property type="entry name" value="DoxX"/>
    <property type="match status" value="1"/>
</dbReference>
<dbReference type="GO" id="GO:0005886">
    <property type="term" value="C:plasma membrane"/>
    <property type="evidence" value="ECO:0007669"/>
    <property type="project" value="UniProtKB-SubCell"/>
</dbReference>
<reference evidence="8 9" key="1">
    <citation type="submission" date="2019-11" db="EMBL/GenBank/DDBJ databases">
        <title>Draft genome sequences of five Paenibacillus species of dairy origin.</title>
        <authorList>
            <person name="Olajide A.M."/>
            <person name="Chen S."/>
            <person name="Lapointe G."/>
        </authorList>
    </citation>
    <scope>NUCLEOTIDE SEQUENCE [LARGE SCALE GENOMIC DNA]</scope>
    <source>
        <strain evidence="8 9">2CS3</strain>
    </source>
</reference>
<keyword evidence="4 7" id="KW-0812">Transmembrane</keyword>
<feature type="transmembrane region" description="Helical" evidence="7">
    <location>
        <begin position="7"/>
        <end position="26"/>
    </location>
</feature>
<dbReference type="PANTHER" id="PTHR33452:SF1">
    <property type="entry name" value="INNER MEMBRANE PROTEIN YPHA-RELATED"/>
    <property type="match status" value="1"/>
</dbReference>
<evidence type="ECO:0000256" key="4">
    <source>
        <dbReference type="ARBA" id="ARBA00022692"/>
    </source>
</evidence>
<evidence type="ECO:0000256" key="5">
    <source>
        <dbReference type="ARBA" id="ARBA00022989"/>
    </source>
</evidence>
<evidence type="ECO:0000256" key="6">
    <source>
        <dbReference type="ARBA" id="ARBA00023136"/>
    </source>
</evidence>
<dbReference type="InterPro" id="IPR051907">
    <property type="entry name" value="DoxX-like_oxidoreductase"/>
</dbReference>
<keyword evidence="5 7" id="KW-1133">Transmembrane helix</keyword>
<proteinExistence type="inferred from homology"/>
<protein>
    <submittedName>
        <fullName evidence="8">DoxX family membrane protein</fullName>
    </submittedName>
</protein>
<evidence type="ECO:0000313" key="8">
    <source>
        <dbReference type="EMBL" id="MUG72968.1"/>
    </source>
</evidence>
<dbReference type="AlphaFoldDB" id="A0A7X2ZEY3"/>
<dbReference type="EMBL" id="WNZX01000019">
    <property type="protein sequence ID" value="MUG72968.1"/>
    <property type="molecule type" value="Genomic_DNA"/>
</dbReference>
<organism evidence="8 9">
    <name type="scientific">Paenibacillus validus</name>
    <dbReference type="NCBI Taxonomy" id="44253"/>
    <lineage>
        <taxon>Bacteria</taxon>
        <taxon>Bacillati</taxon>
        <taxon>Bacillota</taxon>
        <taxon>Bacilli</taxon>
        <taxon>Bacillales</taxon>
        <taxon>Paenibacillaceae</taxon>
        <taxon>Paenibacillus</taxon>
    </lineage>
</organism>
<keyword evidence="6 7" id="KW-0472">Membrane</keyword>
<evidence type="ECO:0000313" key="9">
    <source>
        <dbReference type="Proteomes" id="UP000450917"/>
    </source>
</evidence>
<comment type="subcellular location">
    <subcellularLocation>
        <location evidence="1">Cell membrane</location>
        <topology evidence="1">Multi-pass membrane protein</topology>
    </subcellularLocation>
</comment>
<dbReference type="InterPro" id="IPR032808">
    <property type="entry name" value="DoxX"/>
</dbReference>
<keyword evidence="3" id="KW-1003">Cell membrane</keyword>
<feature type="transmembrane region" description="Helical" evidence="7">
    <location>
        <begin position="74"/>
        <end position="94"/>
    </location>
</feature>
<keyword evidence="9" id="KW-1185">Reference proteome</keyword>
<evidence type="ECO:0000256" key="1">
    <source>
        <dbReference type="ARBA" id="ARBA00004651"/>
    </source>
</evidence>
<evidence type="ECO:0000256" key="7">
    <source>
        <dbReference type="SAM" id="Phobius"/>
    </source>
</evidence>
<feature type="transmembrane region" description="Helical" evidence="7">
    <location>
        <begin position="46"/>
        <end position="67"/>
    </location>
</feature>
<evidence type="ECO:0000256" key="3">
    <source>
        <dbReference type="ARBA" id="ARBA00022475"/>
    </source>
</evidence>
<dbReference type="Proteomes" id="UP000450917">
    <property type="component" value="Unassembled WGS sequence"/>
</dbReference>
<sequence length="144" mass="15376">MNRNVEIGQLILRIGLGLTFMIHGYLKFAGGIANVSGWFESISLPGFMAYVVALVELIGGFAVILGLGTRIISALFTIIMLVALFKVKLAAGFTGSAQAAGYELEIVLLAMSAALAFSGSQLLSVERLLLKTMFGDQFEDRRAA</sequence>
<dbReference type="PANTHER" id="PTHR33452">
    <property type="entry name" value="OXIDOREDUCTASE CATD-RELATED"/>
    <property type="match status" value="1"/>
</dbReference>
<comment type="similarity">
    <text evidence="2">Belongs to the DoxX family.</text>
</comment>
<gene>
    <name evidence="8" type="ORF">GNP93_20120</name>
</gene>
<name>A0A7X2ZEY3_9BACL</name>